<dbReference type="AlphaFoldDB" id="A0A6M3JZA9"/>
<dbReference type="EMBL" id="MT142113">
    <property type="protein sequence ID" value="QJA74661.1"/>
    <property type="molecule type" value="Genomic_DNA"/>
</dbReference>
<evidence type="ECO:0000313" key="1">
    <source>
        <dbReference type="EMBL" id="QJA74661.1"/>
    </source>
</evidence>
<accession>A0A6M3JZA9</accession>
<protein>
    <submittedName>
        <fullName evidence="1">Uncharacterized protein</fullName>
    </submittedName>
</protein>
<organism evidence="1">
    <name type="scientific">viral metagenome</name>
    <dbReference type="NCBI Taxonomy" id="1070528"/>
    <lineage>
        <taxon>unclassified sequences</taxon>
        <taxon>metagenomes</taxon>
        <taxon>organismal metagenomes</taxon>
    </lineage>
</organism>
<name>A0A6M3JZA9_9ZZZZ</name>
<dbReference type="EMBL" id="MT142558">
    <property type="protein sequence ID" value="QJA85156.1"/>
    <property type="molecule type" value="Genomic_DNA"/>
</dbReference>
<reference evidence="1" key="1">
    <citation type="submission" date="2020-03" db="EMBL/GenBank/DDBJ databases">
        <title>The deep terrestrial virosphere.</title>
        <authorList>
            <person name="Holmfeldt K."/>
            <person name="Nilsson E."/>
            <person name="Simone D."/>
            <person name="Lopez-Fernandez M."/>
            <person name="Wu X."/>
            <person name="de Brujin I."/>
            <person name="Lundin D."/>
            <person name="Andersson A."/>
            <person name="Bertilsson S."/>
            <person name="Dopson M."/>
        </authorList>
    </citation>
    <scope>NUCLEOTIDE SEQUENCE</scope>
    <source>
        <strain evidence="1">MM415A01952</strain>
        <strain evidence="2">MM415B02267</strain>
    </source>
</reference>
<proteinExistence type="predicted"/>
<sequence>MGKNLYSSYEKTVQATVTKTTHTVRIHLNETAAQVREILKSVPDSATVSFIIGDQEGEFAYAGEIIFNEESIAP</sequence>
<evidence type="ECO:0000313" key="2">
    <source>
        <dbReference type="EMBL" id="QJA85156.1"/>
    </source>
</evidence>
<gene>
    <name evidence="1" type="ORF">MM415A01952_0002</name>
    <name evidence="2" type="ORF">MM415B02267_0003</name>
</gene>